<evidence type="ECO:0000256" key="8">
    <source>
        <dbReference type="SAM" id="MobiDB-lite"/>
    </source>
</evidence>
<dbReference type="InterPro" id="IPR007707">
    <property type="entry name" value="TACC_C"/>
</dbReference>
<dbReference type="EMBL" id="SEYY01024253">
    <property type="protein sequence ID" value="KAB7494269.1"/>
    <property type="molecule type" value="Genomic_DNA"/>
</dbReference>
<keyword evidence="3" id="KW-0963">Cytoplasm</keyword>
<feature type="domain" description="Transforming acidic coiled-coil-containing protein C-terminal" evidence="9">
    <location>
        <begin position="146"/>
        <end position="332"/>
    </location>
</feature>
<evidence type="ECO:0000313" key="11">
    <source>
        <dbReference type="Proteomes" id="UP000326759"/>
    </source>
</evidence>
<gene>
    <name evidence="10" type="primary">TACC1</name>
    <name evidence="10" type="ORF">Anas_01824</name>
</gene>
<evidence type="ECO:0000256" key="2">
    <source>
        <dbReference type="ARBA" id="ARBA00009423"/>
    </source>
</evidence>
<keyword evidence="11" id="KW-1185">Reference proteome</keyword>
<accession>A0A5N5SL00</accession>
<dbReference type="GO" id="GO:0007052">
    <property type="term" value="P:mitotic spindle organization"/>
    <property type="evidence" value="ECO:0007669"/>
    <property type="project" value="InterPro"/>
</dbReference>
<dbReference type="AlphaFoldDB" id="A0A5N5SL00"/>
<dbReference type="PANTHER" id="PTHR13924">
    <property type="entry name" value="TRANSFORMING ACIDIC COILED-COIL CONTAINING PROTEIN 1/2"/>
    <property type="match status" value="1"/>
</dbReference>
<keyword evidence="4" id="KW-0597">Phosphoprotein</keyword>
<feature type="region of interest" description="Disordered" evidence="8">
    <location>
        <begin position="65"/>
        <end position="121"/>
    </location>
</feature>
<evidence type="ECO:0000256" key="5">
    <source>
        <dbReference type="ARBA" id="ARBA00023054"/>
    </source>
</evidence>
<evidence type="ECO:0000256" key="6">
    <source>
        <dbReference type="ARBA" id="ARBA00023212"/>
    </source>
</evidence>
<feature type="coiled-coil region" evidence="7">
    <location>
        <begin position="142"/>
        <end position="334"/>
    </location>
</feature>
<evidence type="ECO:0000313" key="10">
    <source>
        <dbReference type="EMBL" id="KAB7494269.1"/>
    </source>
</evidence>
<evidence type="ECO:0000256" key="1">
    <source>
        <dbReference type="ARBA" id="ARBA00004245"/>
    </source>
</evidence>
<dbReference type="InterPro" id="IPR039915">
    <property type="entry name" value="TACC"/>
</dbReference>
<evidence type="ECO:0000256" key="4">
    <source>
        <dbReference type="ARBA" id="ARBA00022553"/>
    </source>
</evidence>
<evidence type="ECO:0000256" key="3">
    <source>
        <dbReference type="ARBA" id="ARBA00022490"/>
    </source>
</evidence>
<sequence length="337" mass="38177">MADECSKNLKSISLDGHSNAKVDKALMKRESLSLQIGDTEAGPEIATGLTSNDLKCASEYRRSYTSENEIDHGISKSGLASPPHEERSAPEGTSSPDPKSLEDSEMRSRLSRSPNSVMSPEVNELLKKQALEFEEKLLRQGIVAAEKEKELHEMLKEEQNQMQKVTSSRDSLLKLVEQYKGMLGALLAEKEKSSKGQDEKIKTLEEEKQQALEDLANVEAAFSDVHRKYERTKQIVDTLRRNEETLRTAVKDLEENLVKQEKKFTELQKHAEEKVQLANEEFEALRRSNDQEMTKMAALLKKAEMKIISLQESLERKNRENQELTQLCDDLISKVGS</sequence>
<dbReference type="OrthoDB" id="10255048at2759"/>
<dbReference type="Pfam" id="PF05010">
    <property type="entry name" value="TACC_C"/>
    <property type="match status" value="1"/>
</dbReference>
<dbReference type="PANTHER" id="PTHR13924:SF10">
    <property type="entry name" value="TRANSFORMING ACIDIC COILED-COIL PROTEIN, ISOFORM K"/>
    <property type="match status" value="1"/>
</dbReference>
<dbReference type="FunFam" id="1.20.5.1700:FF:000001">
    <property type="entry name" value="Transforming acidic coiled-coil-containing protein 1 isoform 2"/>
    <property type="match status" value="1"/>
</dbReference>
<reference evidence="10 11" key="1">
    <citation type="journal article" date="2019" name="PLoS Biol.">
        <title>Sex chromosomes control vertical transmission of feminizing Wolbachia symbionts in an isopod.</title>
        <authorList>
            <person name="Becking T."/>
            <person name="Chebbi M.A."/>
            <person name="Giraud I."/>
            <person name="Moumen B."/>
            <person name="Laverre T."/>
            <person name="Caubet Y."/>
            <person name="Peccoud J."/>
            <person name="Gilbert C."/>
            <person name="Cordaux R."/>
        </authorList>
    </citation>
    <scope>NUCLEOTIDE SEQUENCE [LARGE SCALE GENOMIC DNA]</scope>
    <source>
        <strain evidence="10">ANa2</strain>
        <tissue evidence="10">Whole body excluding digestive tract and cuticle</tissue>
    </source>
</reference>
<keyword evidence="6" id="KW-0206">Cytoskeleton</keyword>
<feature type="region of interest" description="Disordered" evidence="8">
    <location>
        <begin position="1"/>
        <end position="20"/>
    </location>
</feature>
<protein>
    <submittedName>
        <fullName evidence="10">Transforming acidic coiled-coil-containing protein 1</fullName>
    </submittedName>
</protein>
<comment type="similarity">
    <text evidence="2">Belongs to the TACC family.</text>
</comment>
<name>A0A5N5SL00_9CRUS</name>
<comment type="subcellular location">
    <subcellularLocation>
        <location evidence="1">Cytoplasm</location>
        <location evidence="1">Cytoskeleton</location>
    </subcellularLocation>
</comment>
<organism evidence="10 11">
    <name type="scientific">Armadillidium nasatum</name>
    <dbReference type="NCBI Taxonomy" id="96803"/>
    <lineage>
        <taxon>Eukaryota</taxon>
        <taxon>Metazoa</taxon>
        <taxon>Ecdysozoa</taxon>
        <taxon>Arthropoda</taxon>
        <taxon>Crustacea</taxon>
        <taxon>Multicrustacea</taxon>
        <taxon>Malacostraca</taxon>
        <taxon>Eumalacostraca</taxon>
        <taxon>Peracarida</taxon>
        <taxon>Isopoda</taxon>
        <taxon>Oniscidea</taxon>
        <taxon>Crinocheta</taxon>
        <taxon>Armadillidiidae</taxon>
        <taxon>Armadillidium</taxon>
    </lineage>
</organism>
<dbReference type="GO" id="GO:0007097">
    <property type="term" value="P:nuclear migration"/>
    <property type="evidence" value="ECO:0007669"/>
    <property type="project" value="TreeGrafter"/>
</dbReference>
<dbReference type="Gene3D" id="1.20.5.1700">
    <property type="match status" value="1"/>
</dbReference>
<feature type="compositionally biased region" description="Basic and acidic residues" evidence="8">
    <location>
        <begin position="99"/>
        <end position="108"/>
    </location>
</feature>
<comment type="caution">
    <text evidence="10">The sequence shown here is derived from an EMBL/GenBank/DDBJ whole genome shotgun (WGS) entry which is preliminary data.</text>
</comment>
<keyword evidence="5 7" id="KW-0175">Coiled coil</keyword>
<feature type="compositionally biased region" description="Basic and acidic residues" evidence="8">
    <location>
        <begin position="65"/>
        <end position="74"/>
    </location>
</feature>
<evidence type="ECO:0000259" key="9">
    <source>
        <dbReference type="Pfam" id="PF05010"/>
    </source>
</evidence>
<dbReference type="GO" id="GO:0005856">
    <property type="term" value="C:cytoskeleton"/>
    <property type="evidence" value="ECO:0007669"/>
    <property type="project" value="UniProtKB-SubCell"/>
</dbReference>
<dbReference type="GO" id="GO:0005737">
    <property type="term" value="C:cytoplasm"/>
    <property type="evidence" value="ECO:0007669"/>
    <property type="project" value="TreeGrafter"/>
</dbReference>
<evidence type="ECO:0000256" key="7">
    <source>
        <dbReference type="SAM" id="Coils"/>
    </source>
</evidence>
<proteinExistence type="inferred from homology"/>
<dbReference type="Proteomes" id="UP000326759">
    <property type="component" value="Unassembled WGS sequence"/>
</dbReference>